<organism evidence="2 3">
    <name type="scientific">Apiospora arundinis</name>
    <dbReference type="NCBI Taxonomy" id="335852"/>
    <lineage>
        <taxon>Eukaryota</taxon>
        <taxon>Fungi</taxon>
        <taxon>Dikarya</taxon>
        <taxon>Ascomycota</taxon>
        <taxon>Pezizomycotina</taxon>
        <taxon>Sordariomycetes</taxon>
        <taxon>Xylariomycetidae</taxon>
        <taxon>Amphisphaeriales</taxon>
        <taxon>Apiosporaceae</taxon>
        <taxon>Apiospora</taxon>
    </lineage>
</organism>
<dbReference type="PANTHER" id="PTHR33112">
    <property type="entry name" value="DOMAIN PROTEIN, PUTATIVE-RELATED"/>
    <property type="match status" value="1"/>
</dbReference>
<reference evidence="2 3" key="1">
    <citation type="journal article" date="2024" name="IMA Fungus">
        <title>Apiospora arundinis, a panoply of carbohydrate-active enzymes and secondary metabolites.</title>
        <authorList>
            <person name="Sorensen T."/>
            <person name="Petersen C."/>
            <person name="Muurmann A.T."/>
            <person name="Christiansen J.V."/>
            <person name="Brundto M.L."/>
            <person name="Overgaard C.K."/>
            <person name="Boysen A.T."/>
            <person name="Wollenberg R.D."/>
            <person name="Larsen T.O."/>
            <person name="Sorensen J.L."/>
            <person name="Nielsen K.L."/>
            <person name="Sondergaard T.E."/>
        </authorList>
    </citation>
    <scope>NUCLEOTIDE SEQUENCE [LARGE SCALE GENOMIC DNA]</scope>
    <source>
        <strain evidence="2 3">AAU 773</strain>
    </source>
</reference>
<sequence>MVGNVIEVRSEAISSEVDPEILRLKRQLVADDVQGHSCDQCKQFMVKPPPSKRLPLSEKSEFSRLDTTEKEVREAFAAQGCRLWAMIRDQLAYVRLESKVKQEDKKVEFDHVRHERYGSDEHFADLAASMGGSEEKEFWHLRRNRGVFWGFASNANGAIEFAVNSPDFVRVIMGYSSTKDFTNDAVTVDVRIVMARQPAESLYEPYRGDEIWLDEYWTQFLVLALPGTLCLSKSPSPCIGLYDGVTDDGATGDLGDMTRKCISAPVNLNPGSHGSMDLIRQWIRECEVEHECGFGDLPMSMPSMLLDVSDRDQVRLIQVPSTMRERYVTLSYCWGSTSQSVMLNRQSRASLELGISPPQTDPTIRDSITVARELGFRFLWVDVLCIPQDDGGESKARELGKMGDIYRNATFTIAASAAKDVREGFLIRRVETIDRAAPSADGETPNVFKIEAECVGPKAEASVVLWPDESDEIEPWYHRAWTLQELLSSGRRLQYRAHQTTWVCYCGQTTIAQECDGWIGAKGHVRTGYSDGGLYQSVMALLRNTHDNPPPLSTILKYWYDLVEEYSRRRLAYLTDRLPAISGIAKGFASVLGGEYLCGLWKSDLSAGLLWYASCSPAYPADGEKRSKPSWSWASHPGGVYWALHSNGLLEARQNEDFQVLSCDVDLAAPNATFGDVRGARLRVRGLLKLIPMPEKKPWVNTEAWISLGDQQVSCVLDCEDDPRLQAGSQAKFRLLLVMNHNVTAWGLLLVEEDKTRNEYSRVGVVTIDMIWPIDGDDEWDKVNWKPNKTTKECRDRLRSLWGSENSAQSVVLI</sequence>
<feature type="domain" description="Heterokaryon incompatibility" evidence="1">
    <location>
        <begin position="327"/>
        <end position="485"/>
    </location>
</feature>
<dbReference type="EMBL" id="JAPCWZ010000010">
    <property type="protein sequence ID" value="KAK8848572.1"/>
    <property type="molecule type" value="Genomic_DNA"/>
</dbReference>
<protein>
    <submittedName>
        <fullName evidence="2">Het domain containing protein</fullName>
    </submittedName>
</protein>
<dbReference type="PANTHER" id="PTHR33112:SF16">
    <property type="entry name" value="HETEROKARYON INCOMPATIBILITY DOMAIN-CONTAINING PROTEIN"/>
    <property type="match status" value="1"/>
</dbReference>
<evidence type="ECO:0000313" key="3">
    <source>
        <dbReference type="Proteomes" id="UP001390339"/>
    </source>
</evidence>
<comment type="caution">
    <text evidence="2">The sequence shown here is derived from an EMBL/GenBank/DDBJ whole genome shotgun (WGS) entry which is preliminary data.</text>
</comment>
<name>A0ABR2HK82_9PEZI</name>
<keyword evidence="3" id="KW-1185">Reference proteome</keyword>
<dbReference type="Pfam" id="PF06985">
    <property type="entry name" value="HET"/>
    <property type="match status" value="1"/>
</dbReference>
<evidence type="ECO:0000259" key="1">
    <source>
        <dbReference type="Pfam" id="PF06985"/>
    </source>
</evidence>
<gene>
    <name evidence="2" type="ORF">PGQ11_015052</name>
</gene>
<evidence type="ECO:0000313" key="2">
    <source>
        <dbReference type="EMBL" id="KAK8848572.1"/>
    </source>
</evidence>
<proteinExistence type="predicted"/>
<dbReference type="Proteomes" id="UP001390339">
    <property type="component" value="Unassembled WGS sequence"/>
</dbReference>
<dbReference type="InterPro" id="IPR010730">
    <property type="entry name" value="HET"/>
</dbReference>
<accession>A0ABR2HK82</accession>